<evidence type="ECO:0000259" key="5">
    <source>
        <dbReference type="PROSITE" id="PS51891"/>
    </source>
</evidence>
<comment type="similarity">
    <text evidence="1">Belongs to the Gfa family.</text>
</comment>
<keyword evidence="4" id="KW-0456">Lyase</keyword>
<dbReference type="Gene3D" id="3.90.1590.10">
    <property type="entry name" value="glutathione-dependent formaldehyde- activating enzyme (gfa)"/>
    <property type="match status" value="1"/>
</dbReference>
<dbReference type="EMBL" id="VYQA01000002">
    <property type="protein sequence ID" value="KAA9032862.1"/>
    <property type="molecule type" value="Genomic_DNA"/>
</dbReference>
<evidence type="ECO:0000313" key="6">
    <source>
        <dbReference type="EMBL" id="KAA9020536.1"/>
    </source>
</evidence>
<evidence type="ECO:0000313" key="7">
    <source>
        <dbReference type="EMBL" id="KAA9032862.1"/>
    </source>
</evidence>
<comment type="caution">
    <text evidence="7">The sequence shown here is derived from an EMBL/GenBank/DDBJ whole genome shotgun (WGS) entry which is preliminary data.</text>
</comment>
<organism evidence="7 8">
    <name type="scientific">Sphingobium limneticum</name>
    <dbReference type="NCBI Taxonomy" id="1007511"/>
    <lineage>
        <taxon>Bacteria</taxon>
        <taxon>Pseudomonadati</taxon>
        <taxon>Pseudomonadota</taxon>
        <taxon>Alphaproteobacteria</taxon>
        <taxon>Sphingomonadales</taxon>
        <taxon>Sphingomonadaceae</taxon>
        <taxon>Sphingobium</taxon>
    </lineage>
</organism>
<gene>
    <name evidence="7" type="ORF">F4U95_02265</name>
    <name evidence="6" type="ORF">F4U96_02265</name>
</gene>
<keyword evidence="9" id="KW-1185">Reference proteome</keyword>
<evidence type="ECO:0000256" key="1">
    <source>
        <dbReference type="ARBA" id="ARBA00005495"/>
    </source>
</evidence>
<dbReference type="InterPro" id="IPR006913">
    <property type="entry name" value="CENP-V/GFA"/>
</dbReference>
<accession>A0A5J5I7Z6</accession>
<keyword evidence="3" id="KW-0862">Zinc</keyword>
<reference evidence="8 9" key="1">
    <citation type="submission" date="2019-09" db="EMBL/GenBank/DDBJ databases">
        <authorList>
            <person name="Feng G."/>
        </authorList>
    </citation>
    <scope>NUCLEOTIDE SEQUENCE [LARGE SCALE GENOMIC DNA]</scope>
    <source>
        <strain evidence="7 8">KACC 19283</strain>
        <strain evidence="6 9">KACC 19284</strain>
    </source>
</reference>
<dbReference type="PANTHER" id="PTHR33337:SF40">
    <property type="entry name" value="CENP-V_GFA DOMAIN-CONTAINING PROTEIN-RELATED"/>
    <property type="match status" value="1"/>
</dbReference>
<protein>
    <submittedName>
        <fullName evidence="7">GFA family protein</fullName>
    </submittedName>
</protein>
<evidence type="ECO:0000313" key="9">
    <source>
        <dbReference type="Proteomes" id="UP000326364"/>
    </source>
</evidence>
<dbReference type="SUPFAM" id="SSF51316">
    <property type="entry name" value="Mss4-like"/>
    <property type="match status" value="1"/>
</dbReference>
<dbReference type="Pfam" id="PF04828">
    <property type="entry name" value="GFA"/>
    <property type="match status" value="1"/>
</dbReference>
<dbReference type="EMBL" id="VYQB01000002">
    <property type="protein sequence ID" value="KAA9020536.1"/>
    <property type="molecule type" value="Genomic_DNA"/>
</dbReference>
<dbReference type="InterPro" id="IPR011057">
    <property type="entry name" value="Mss4-like_sf"/>
</dbReference>
<feature type="domain" description="CENP-V/GFA" evidence="5">
    <location>
        <begin position="2"/>
        <end position="116"/>
    </location>
</feature>
<evidence type="ECO:0000256" key="3">
    <source>
        <dbReference type="ARBA" id="ARBA00022833"/>
    </source>
</evidence>
<dbReference type="Proteomes" id="UP000326364">
    <property type="component" value="Unassembled WGS sequence"/>
</dbReference>
<dbReference type="GO" id="GO:0016846">
    <property type="term" value="F:carbon-sulfur lyase activity"/>
    <property type="evidence" value="ECO:0007669"/>
    <property type="project" value="InterPro"/>
</dbReference>
<dbReference type="Proteomes" id="UP000325933">
    <property type="component" value="Unassembled WGS sequence"/>
</dbReference>
<proteinExistence type="inferred from homology"/>
<evidence type="ECO:0000256" key="4">
    <source>
        <dbReference type="ARBA" id="ARBA00023239"/>
    </source>
</evidence>
<evidence type="ECO:0000256" key="2">
    <source>
        <dbReference type="ARBA" id="ARBA00022723"/>
    </source>
</evidence>
<sequence>MLTGRCQCGAIRYEATGDPAYSALCHCKDCRASAGAPMVGWALFPEDAVKIEGEAVRYQSSEHATRHFCGTCGTGVFYTNPVAFPGAIDIQTGTLDDPTALPPQAQIQMAEALPWVEKAHDLPSFDRYPEGP</sequence>
<dbReference type="RefSeq" id="WP_150424433.1">
    <property type="nucleotide sequence ID" value="NZ_VYQA01000002.1"/>
</dbReference>
<dbReference type="AlphaFoldDB" id="A0A5J5I7Z6"/>
<dbReference type="GO" id="GO:0046872">
    <property type="term" value="F:metal ion binding"/>
    <property type="evidence" value="ECO:0007669"/>
    <property type="project" value="UniProtKB-KW"/>
</dbReference>
<name>A0A5J5I7Z6_9SPHN</name>
<dbReference type="PROSITE" id="PS51891">
    <property type="entry name" value="CENP_V_GFA"/>
    <property type="match status" value="1"/>
</dbReference>
<evidence type="ECO:0000313" key="8">
    <source>
        <dbReference type="Proteomes" id="UP000325933"/>
    </source>
</evidence>
<keyword evidence="2" id="KW-0479">Metal-binding</keyword>
<dbReference type="PANTHER" id="PTHR33337">
    <property type="entry name" value="GFA DOMAIN-CONTAINING PROTEIN"/>
    <property type="match status" value="1"/>
</dbReference>